<dbReference type="OrthoDB" id="982596at2"/>
<dbReference type="RefSeq" id="WP_073571260.1">
    <property type="nucleotide sequence ID" value="NZ_FRXN01000002.1"/>
</dbReference>
<dbReference type="AlphaFoldDB" id="A0A1M7ZA80"/>
<dbReference type="Proteomes" id="UP000184609">
    <property type="component" value="Unassembled WGS sequence"/>
</dbReference>
<gene>
    <name evidence="1" type="ORF">SAMN04488108_1604</name>
</gene>
<dbReference type="EMBL" id="FRXN01000002">
    <property type="protein sequence ID" value="SHO61835.1"/>
    <property type="molecule type" value="Genomic_DNA"/>
</dbReference>
<protein>
    <submittedName>
        <fullName evidence="1">Uncharacterized protein</fullName>
    </submittedName>
</protein>
<dbReference type="STRING" id="1073327.SAMN04488108_1604"/>
<accession>A0A1M7ZA80</accession>
<evidence type="ECO:0000313" key="2">
    <source>
        <dbReference type="Proteomes" id="UP000184609"/>
    </source>
</evidence>
<evidence type="ECO:0000313" key="1">
    <source>
        <dbReference type="EMBL" id="SHO61835.1"/>
    </source>
</evidence>
<keyword evidence="2" id="KW-1185">Reference proteome</keyword>
<proteinExistence type="predicted"/>
<name>A0A1M7ZA80_9BACT</name>
<organism evidence="1 2">
    <name type="scientific">Algoriphagus zhangzhouensis</name>
    <dbReference type="NCBI Taxonomy" id="1073327"/>
    <lineage>
        <taxon>Bacteria</taxon>
        <taxon>Pseudomonadati</taxon>
        <taxon>Bacteroidota</taxon>
        <taxon>Cytophagia</taxon>
        <taxon>Cytophagales</taxon>
        <taxon>Cyclobacteriaceae</taxon>
        <taxon>Algoriphagus</taxon>
    </lineage>
</organism>
<sequence length="96" mass="11321">MKNKDLKIEWNELKVIWTNSPKTKNIHIQMSDLFQDIKSKSSQFEKDSIKNDLDTLKVSWKSIKGNVSEFEKASVKKDLAMFIRLFNKVLTIFNKK</sequence>
<reference evidence="2" key="1">
    <citation type="submission" date="2016-12" db="EMBL/GenBank/DDBJ databases">
        <authorList>
            <person name="Varghese N."/>
            <person name="Submissions S."/>
        </authorList>
    </citation>
    <scope>NUCLEOTIDE SEQUENCE [LARGE SCALE GENOMIC DNA]</scope>
    <source>
        <strain evidence="2">DSM 25035</strain>
    </source>
</reference>